<name>X0YTW0_9ZZZZ</name>
<sequence>WKLDPVIMQQLNQKYGPVNWDDPNTNFPLDWRNADSHAIYWAVKGLETVLEDAYSTEEAHTDRVINHSLQSLFRRGKTFIYTIPAGSVTDSSSTPTKSAMKTIFFRPDLRMFESYNKSTLKILEKYRTGKKKTRFQGMQNGHRNMLKNAAFSFYQAGLIRQAQRIYGQLKQLYPRPEFDVPLVVFAKNRLRYELQSLDITSARELIQMMLRESYFRFAVRDDDEAANREKLAQGIYDYYQSEFAIDAEETERV</sequence>
<dbReference type="AlphaFoldDB" id="X0YTW0"/>
<dbReference type="EMBL" id="BARS01040854">
    <property type="protein sequence ID" value="GAG40076.1"/>
    <property type="molecule type" value="Genomic_DNA"/>
</dbReference>
<organism evidence="1">
    <name type="scientific">marine sediment metagenome</name>
    <dbReference type="NCBI Taxonomy" id="412755"/>
    <lineage>
        <taxon>unclassified sequences</taxon>
        <taxon>metagenomes</taxon>
        <taxon>ecological metagenomes</taxon>
    </lineage>
</organism>
<accession>X0YTW0</accession>
<protein>
    <submittedName>
        <fullName evidence="1">Uncharacterized protein</fullName>
    </submittedName>
</protein>
<comment type="caution">
    <text evidence="1">The sequence shown here is derived from an EMBL/GenBank/DDBJ whole genome shotgun (WGS) entry which is preliminary data.</text>
</comment>
<feature type="non-terminal residue" evidence="1">
    <location>
        <position position="1"/>
    </location>
</feature>
<proteinExistence type="predicted"/>
<feature type="non-terminal residue" evidence="1">
    <location>
        <position position="253"/>
    </location>
</feature>
<reference evidence="1" key="1">
    <citation type="journal article" date="2014" name="Front. Microbiol.">
        <title>High frequency of phylogenetically diverse reductive dehalogenase-homologous genes in deep subseafloor sedimentary metagenomes.</title>
        <authorList>
            <person name="Kawai M."/>
            <person name="Futagami T."/>
            <person name="Toyoda A."/>
            <person name="Takaki Y."/>
            <person name="Nishi S."/>
            <person name="Hori S."/>
            <person name="Arai W."/>
            <person name="Tsubouchi T."/>
            <person name="Morono Y."/>
            <person name="Uchiyama I."/>
            <person name="Ito T."/>
            <person name="Fujiyama A."/>
            <person name="Inagaki F."/>
            <person name="Takami H."/>
        </authorList>
    </citation>
    <scope>NUCLEOTIDE SEQUENCE</scope>
    <source>
        <strain evidence="1">Expedition CK06-06</strain>
    </source>
</reference>
<evidence type="ECO:0000313" key="1">
    <source>
        <dbReference type="EMBL" id="GAG40076.1"/>
    </source>
</evidence>
<gene>
    <name evidence="1" type="ORF">S01H1_62223</name>
</gene>